<comment type="pathway">
    <text evidence="1">Protein modification; protein ubiquitination.</text>
</comment>
<dbReference type="Gene3D" id="2.160.20.10">
    <property type="entry name" value="Single-stranded right-handed beta-helix, Pectin lyase-like"/>
    <property type="match status" value="2"/>
</dbReference>
<evidence type="ECO:0000256" key="5">
    <source>
        <dbReference type="SAM" id="SignalP"/>
    </source>
</evidence>
<dbReference type="EMBL" id="LUCS01000028">
    <property type="protein sequence ID" value="KAF6510748.1"/>
    <property type="molecule type" value="Genomic_DNA"/>
</dbReference>
<gene>
    <name evidence="8" type="ORF">B4109_3052</name>
    <name evidence="7" type="ORF">GS8_2905</name>
</gene>
<dbReference type="SMART" id="SM00710">
    <property type="entry name" value="PbH1"/>
    <property type="match status" value="9"/>
</dbReference>
<evidence type="ECO:0000259" key="6">
    <source>
        <dbReference type="SMART" id="SM00722"/>
    </source>
</evidence>
<dbReference type="PANTHER" id="PTHR22990:SF15">
    <property type="entry name" value="F-BOX ONLY PROTEIN 10"/>
    <property type="match status" value="1"/>
</dbReference>
<dbReference type="InterPro" id="IPR006626">
    <property type="entry name" value="PbH1"/>
</dbReference>
<keyword evidence="3" id="KW-0833">Ubl conjugation pathway</keyword>
<protein>
    <submittedName>
        <fullName evidence="7">Nitrous oxide reductase maturation protein NosD</fullName>
    </submittedName>
</protein>
<feature type="domain" description="Carbohydrate-binding/sugar hydrolysis" evidence="6">
    <location>
        <begin position="48"/>
        <end position="181"/>
    </location>
</feature>
<dbReference type="EMBL" id="LQYV01000026">
    <property type="protein sequence ID" value="KYD28517.1"/>
    <property type="molecule type" value="Genomic_DNA"/>
</dbReference>
<organism evidence="8 9">
    <name type="scientific">Geobacillus stearothermophilus</name>
    <name type="common">Bacillus stearothermophilus</name>
    <dbReference type="NCBI Taxonomy" id="1422"/>
    <lineage>
        <taxon>Bacteria</taxon>
        <taxon>Bacillati</taxon>
        <taxon>Bacillota</taxon>
        <taxon>Bacilli</taxon>
        <taxon>Bacillales</taxon>
        <taxon>Anoxybacillaceae</taxon>
        <taxon>Geobacillus</taxon>
    </lineage>
</organism>
<keyword evidence="2" id="KW-0677">Repeat</keyword>
<evidence type="ECO:0000256" key="1">
    <source>
        <dbReference type="ARBA" id="ARBA00004906"/>
    </source>
</evidence>
<dbReference type="Proteomes" id="UP000075424">
    <property type="component" value="Unassembled WGS sequence"/>
</dbReference>
<evidence type="ECO:0000313" key="8">
    <source>
        <dbReference type="EMBL" id="KYD28517.1"/>
    </source>
</evidence>
<dbReference type="NCBIfam" id="TIGR03804">
    <property type="entry name" value="para_beta_helix"/>
    <property type="match status" value="2"/>
</dbReference>
<dbReference type="SUPFAM" id="SSF51126">
    <property type="entry name" value="Pectin lyase-like"/>
    <property type="match status" value="1"/>
</dbReference>
<name>A0A150MVL9_GEOSE</name>
<evidence type="ECO:0000313" key="9">
    <source>
        <dbReference type="Proteomes" id="UP000075424"/>
    </source>
</evidence>
<dbReference type="RefSeq" id="WP_080986180.1">
    <property type="nucleotide sequence ID" value="NZ_JARMRZ010000057.1"/>
</dbReference>
<reference evidence="8 9" key="1">
    <citation type="submission" date="2016-01" db="EMBL/GenBank/DDBJ databases">
        <title>Draft Genome Sequences of Seven Thermophilic Sporeformers Isolated from Foods.</title>
        <authorList>
            <person name="Berendsen E.M."/>
            <person name="Wells-Bennik M.H."/>
            <person name="Krawcyk A.O."/>
            <person name="De Jong A."/>
            <person name="Holsappel S."/>
            <person name="Eijlander R.T."/>
            <person name="Kuipers O.P."/>
        </authorList>
    </citation>
    <scope>NUCLEOTIDE SEQUENCE [LARGE SCALE GENOMIC DNA]</scope>
    <source>
        <strain evidence="8 9">B4109</strain>
    </source>
</reference>
<keyword evidence="4" id="KW-0812">Transmembrane</keyword>
<dbReference type="InterPro" id="IPR026464">
    <property type="entry name" value="NosD_copper_fam"/>
</dbReference>
<dbReference type="InterPro" id="IPR022441">
    <property type="entry name" value="Para_beta_helix_rpt-2"/>
</dbReference>
<evidence type="ECO:0000256" key="2">
    <source>
        <dbReference type="ARBA" id="ARBA00022737"/>
    </source>
</evidence>
<dbReference type="InterPro" id="IPR006633">
    <property type="entry name" value="Carb-bd_sugar_hydrolysis-dom"/>
</dbReference>
<feature type="signal peptide" evidence="5">
    <location>
        <begin position="1"/>
        <end position="22"/>
    </location>
</feature>
<feature type="chain" id="PRO_5007564732" evidence="5">
    <location>
        <begin position="23"/>
        <end position="452"/>
    </location>
</feature>
<dbReference type="InterPro" id="IPR012334">
    <property type="entry name" value="Pectin_lyas_fold"/>
</dbReference>
<dbReference type="InterPro" id="IPR007742">
    <property type="entry name" value="NosD_dom"/>
</dbReference>
<evidence type="ECO:0000313" key="7">
    <source>
        <dbReference type="EMBL" id="KAF6510748.1"/>
    </source>
</evidence>
<proteinExistence type="predicted"/>
<keyword evidence="4" id="KW-1133">Transmembrane helix</keyword>
<evidence type="ECO:0000256" key="3">
    <source>
        <dbReference type="ARBA" id="ARBA00022786"/>
    </source>
</evidence>
<keyword evidence="5" id="KW-0732">Signal</keyword>
<dbReference type="SMART" id="SM00722">
    <property type="entry name" value="CASH"/>
    <property type="match status" value="1"/>
</dbReference>
<dbReference type="NCBIfam" id="TIGR04247">
    <property type="entry name" value="NosD_copper_fam"/>
    <property type="match status" value="1"/>
</dbReference>
<evidence type="ECO:0000256" key="4">
    <source>
        <dbReference type="SAM" id="Phobius"/>
    </source>
</evidence>
<comment type="caution">
    <text evidence="8">The sequence shown here is derived from an EMBL/GenBank/DDBJ whole genome shotgun (WGS) entry which is preliminary data.</text>
</comment>
<dbReference type="PANTHER" id="PTHR22990">
    <property type="entry name" value="F-BOX ONLY PROTEIN"/>
    <property type="match status" value="1"/>
</dbReference>
<dbReference type="InterPro" id="IPR051550">
    <property type="entry name" value="SCF-Subunits/Alg-Epimerases"/>
</dbReference>
<dbReference type="Proteomes" id="UP000773850">
    <property type="component" value="Unassembled WGS sequence"/>
</dbReference>
<keyword evidence="4" id="KW-0472">Membrane</keyword>
<dbReference type="PATRIC" id="fig|1422.14.peg.493"/>
<dbReference type="InterPro" id="IPR011050">
    <property type="entry name" value="Pectin_lyase_fold/virulence"/>
</dbReference>
<accession>A0A150MVL9</accession>
<feature type="transmembrane region" description="Helical" evidence="4">
    <location>
        <begin position="428"/>
        <end position="445"/>
    </location>
</feature>
<dbReference type="AlphaFoldDB" id="A0A150MVL9"/>
<dbReference type="Pfam" id="PF05048">
    <property type="entry name" value="NosD"/>
    <property type="match status" value="1"/>
</dbReference>
<keyword evidence="10" id="KW-1185">Reference proteome</keyword>
<sequence>MHKKILFFLLLLLSLAAPKAMAKEIAVHNENDLHRALQLAHQGDVITLKKGTYRGNLVINRSVTIRGEDGAIIIGTGEGNVITVAADDVVIDNLDIQQSGSQDAGIYITANRTKMLNNIIHDVFHGIVVRNGYGTEIRHNQITSFAEKKAFKGFGIYLTEAPQTKIIENNIFRLQDGIYISYSNFCEVQKNKIWNVRYGVHTMDSKNIAIAQNEVSESRNGFMIMQSDYVLMTGNVLQWNTTIDGVGIFMFDTFYSEITNNIMRGNKKGMYVENVQKSSIRYNIFEQNDTGLDIGKSSKENTIYLNNFLKNIRQIISAKNNKNTFSWEGLGNYYDDWQTMDLNRDNIVDYAYKSGDASYYLMTKEPLLQIFYESPAIRLWNMIEQYTPIPSDQFIVDRHALATPVTIHTHTNTNEKKNEAAPFPIPQLSFFLLLTLWSGATFLVTRRKYHET</sequence>
<reference evidence="7 10" key="2">
    <citation type="submission" date="2016-03" db="EMBL/GenBank/DDBJ databases">
        <title>Spore heat resistance.</title>
        <authorList>
            <person name="Boekhorst J."/>
            <person name="Berendsen E.M."/>
            <person name="Wells-Bennik M.H."/>
            <person name="Kuipers O.P."/>
        </authorList>
    </citation>
    <scope>NUCLEOTIDE SEQUENCE [LARGE SCALE GENOMIC DNA]</scope>
    <source>
        <strain evidence="7 10">GS8</strain>
    </source>
</reference>
<evidence type="ECO:0000313" key="10">
    <source>
        <dbReference type="Proteomes" id="UP000773850"/>
    </source>
</evidence>